<dbReference type="PANTHER" id="PTHR43861:SF1">
    <property type="entry name" value="TRANS-ACONITATE 2-METHYLTRANSFERASE"/>
    <property type="match status" value="1"/>
</dbReference>
<gene>
    <name evidence="4" type="ORF">GT019_04475</name>
</gene>
<dbReference type="Gene3D" id="3.40.50.150">
    <property type="entry name" value="Vaccinia Virus protein VP39"/>
    <property type="match status" value="1"/>
</dbReference>
<evidence type="ECO:0000259" key="3">
    <source>
        <dbReference type="Pfam" id="PF13649"/>
    </source>
</evidence>
<dbReference type="PANTHER" id="PTHR43861">
    <property type="entry name" value="TRANS-ACONITATE 2-METHYLTRANSFERASE-RELATED"/>
    <property type="match status" value="1"/>
</dbReference>
<protein>
    <submittedName>
        <fullName evidence="4">Methyltransferase domain-containing protein</fullName>
    </submittedName>
</protein>
<dbReference type="InterPro" id="IPR029063">
    <property type="entry name" value="SAM-dependent_MTases_sf"/>
</dbReference>
<evidence type="ECO:0000313" key="5">
    <source>
        <dbReference type="Proteomes" id="UP000665561"/>
    </source>
</evidence>
<comment type="caution">
    <text evidence="4">The sequence shown here is derived from an EMBL/GenBank/DDBJ whole genome shotgun (WGS) entry which is preliminary data.</text>
</comment>
<accession>A0ABW9XKN5</accession>
<keyword evidence="2" id="KW-0808">Transferase</keyword>
<evidence type="ECO:0000256" key="1">
    <source>
        <dbReference type="ARBA" id="ARBA00022603"/>
    </source>
</evidence>
<keyword evidence="5" id="KW-1185">Reference proteome</keyword>
<proteinExistence type="predicted"/>
<dbReference type="Proteomes" id="UP000665561">
    <property type="component" value="Unassembled WGS sequence"/>
</dbReference>
<evidence type="ECO:0000313" key="4">
    <source>
        <dbReference type="EMBL" id="NBD23118.1"/>
    </source>
</evidence>
<dbReference type="InterPro" id="IPR041698">
    <property type="entry name" value="Methyltransf_25"/>
</dbReference>
<dbReference type="EMBL" id="JAAAMV010000002">
    <property type="protein sequence ID" value="NBD23118.1"/>
    <property type="molecule type" value="Genomic_DNA"/>
</dbReference>
<name>A0ABW9XKN5_9BACL</name>
<keyword evidence="1 4" id="KW-0489">Methyltransferase</keyword>
<dbReference type="Pfam" id="PF13649">
    <property type="entry name" value="Methyltransf_25"/>
    <property type="match status" value="1"/>
</dbReference>
<sequence length="250" mass="28604">MLTLTTKLFFQQEDSLLHREYLSHASNLLDIGCGNGAYLEEIKQHYPHLHCIGLEKDGRIFRYAEQRSKPGLEFVHADYREMAAPAAPFDVVIARLIVTHLTDLEQFFAWLGSITHETSTIIIIDLDDAATGPAPPACLPLFESLFRASRKTLLDRYPVPLAKRINDAIVKVSNIRIELKSYRRNVEDLESKTDMHRYMETVTKIMQTGFLSVERKLELDRWLLDDASSYQAGMFALIIQRAQLHLSRGT</sequence>
<dbReference type="GO" id="GO:0008168">
    <property type="term" value="F:methyltransferase activity"/>
    <property type="evidence" value="ECO:0007669"/>
    <property type="project" value="UniProtKB-KW"/>
</dbReference>
<dbReference type="SUPFAM" id="SSF53335">
    <property type="entry name" value="S-adenosyl-L-methionine-dependent methyltransferases"/>
    <property type="match status" value="1"/>
</dbReference>
<evidence type="ECO:0000256" key="2">
    <source>
        <dbReference type="ARBA" id="ARBA00022679"/>
    </source>
</evidence>
<organism evidence="4 5">
    <name type="scientific">Paenibacillus glycinis</name>
    <dbReference type="NCBI Taxonomy" id="2697035"/>
    <lineage>
        <taxon>Bacteria</taxon>
        <taxon>Bacillati</taxon>
        <taxon>Bacillota</taxon>
        <taxon>Bacilli</taxon>
        <taxon>Bacillales</taxon>
        <taxon>Paenibacillaceae</taxon>
        <taxon>Paenibacillus</taxon>
    </lineage>
</organism>
<reference evidence="4 5" key="1">
    <citation type="submission" date="2020-01" db="EMBL/GenBank/DDBJ databases">
        <title>Paenibacillus soybeanensis sp. nov. isolated from the nodules of soybean (Glycine max(L.) Merr).</title>
        <authorList>
            <person name="Wang H."/>
        </authorList>
    </citation>
    <scope>NUCLEOTIDE SEQUENCE [LARGE SCALE GENOMIC DNA]</scope>
    <source>
        <strain evidence="4 5">T1</strain>
    </source>
</reference>
<dbReference type="CDD" id="cd02440">
    <property type="entry name" value="AdoMet_MTases"/>
    <property type="match status" value="1"/>
</dbReference>
<feature type="domain" description="Methyltransferase" evidence="3">
    <location>
        <begin position="29"/>
        <end position="109"/>
    </location>
</feature>
<dbReference type="GO" id="GO:0032259">
    <property type="term" value="P:methylation"/>
    <property type="evidence" value="ECO:0007669"/>
    <property type="project" value="UniProtKB-KW"/>
</dbReference>